<dbReference type="Pfam" id="PF08282">
    <property type="entry name" value="Hydrolase_3"/>
    <property type="match status" value="1"/>
</dbReference>
<dbReference type="PANTHER" id="PTHR10000:SF55">
    <property type="entry name" value="5-AMINO-6-(5-PHOSPHO-D-RIBITYLAMINO)URACIL PHOSPHATASE YCSE"/>
    <property type="match status" value="1"/>
</dbReference>
<dbReference type="Gene3D" id="3.30.1240.10">
    <property type="match status" value="1"/>
</dbReference>
<dbReference type="InterPro" id="IPR023214">
    <property type="entry name" value="HAD_sf"/>
</dbReference>
<dbReference type="SFLD" id="SFLDS00003">
    <property type="entry name" value="Haloacid_Dehalogenase"/>
    <property type="match status" value="1"/>
</dbReference>
<dbReference type="SUPFAM" id="SSF56784">
    <property type="entry name" value="HAD-like"/>
    <property type="match status" value="1"/>
</dbReference>
<dbReference type="InterPro" id="IPR006379">
    <property type="entry name" value="HAD-SF_hydro_IIB"/>
</dbReference>
<name>A0ABW4BNY9_9LACO</name>
<dbReference type="Proteomes" id="UP001597191">
    <property type="component" value="Unassembled WGS sequence"/>
</dbReference>
<evidence type="ECO:0000313" key="2">
    <source>
        <dbReference type="Proteomes" id="UP001597191"/>
    </source>
</evidence>
<protein>
    <submittedName>
        <fullName evidence="1">Cof-type HAD-IIB family hydrolase</fullName>
        <ecNumber evidence="1">3.1.3.-</ecNumber>
    </submittedName>
</protein>
<dbReference type="NCBIfam" id="TIGR01484">
    <property type="entry name" value="HAD-SF-IIB"/>
    <property type="match status" value="1"/>
</dbReference>
<dbReference type="Gene3D" id="3.40.50.1000">
    <property type="entry name" value="HAD superfamily/HAD-like"/>
    <property type="match status" value="1"/>
</dbReference>
<accession>A0ABW4BNY9</accession>
<dbReference type="SFLD" id="SFLDG01140">
    <property type="entry name" value="C2.B:_Phosphomannomutase_and_P"/>
    <property type="match status" value="1"/>
</dbReference>
<keyword evidence="1" id="KW-0378">Hydrolase</keyword>
<dbReference type="EC" id="3.1.3.-" evidence="1"/>
<dbReference type="RefSeq" id="WP_125651581.1">
    <property type="nucleotide sequence ID" value="NZ_JBHTOH010000063.1"/>
</dbReference>
<sequence>MISIIASDMDGTLLNDHMEITPKTVAAIKKAQEAGIEFMVATGRGLTEAQPIVKNAGLDKMAYITLNGAQVYDLNGKLVVSEPLANPIVPELIKKLRAQKFYFELVTNQGIFSESKVRRIQHVADLLVNLNPDTTYKIAVALAAARLEIMNINYVDNYDQILNDDNFQIMKILVFSETGPDVFNDFKTAYQNSQEIVITSSSPNNIEINSIRAQKGLALVDYAKQKGVPADQLMAVGDNLNDESMIKAAGVGVAMGNALPAIKDLATFTTATNLNDGVGQAIEWALGQQKSQH</sequence>
<dbReference type="PANTHER" id="PTHR10000">
    <property type="entry name" value="PHOSPHOSERINE PHOSPHATASE"/>
    <property type="match status" value="1"/>
</dbReference>
<dbReference type="SFLD" id="SFLDG01144">
    <property type="entry name" value="C2.B.4:_PGP_Like"/>
    <property type="match status" value="1"/>
</dbReference>
<dbReference type="CDD" id="cd07516">
    <property type="entry name" value="HAD_Pase"/>
    <property type="match status" value="1"/>
</dbReference>
<dbReference type="GO" id="GO:0016787">
    <property type="term" value="F:hydrolase activity"/>
    <property type="evidence" value="ECO:0007669"/>
    <property type="project" value="UniProtKB-KW"/>
</dbReference>
<dbReference type="EMBL" id="JBHTOH010000063">
    <property type="protein sequence ID" value="MFD1411368.1"/>
    <property type="molecule type" value="Genomic_DNA"/>
</dbReference>
<gene>
    <name evidence="1" type="ORF">ACFQ4R_07190</name>
</gene>
<dbReference type="InterPro" id="IPR036412">
    <property type="entry name" value="HAD-like_sf"/>
</dbReference>
<keyword evidence="2" id="KW-1185">Reference proteome</keyword>
<organism evidence="1 2">
    <name type="scientific">Lapidilactobacillus gannanensis</name>
    <dbReference type="NCBI Taxonomy" id="2486002"/>
    <lineage>
        <taxon>Bacteria</taxon>
        <taxon>Bacillati</taxon>
        <taxon>Bacillota</taxon>
        <taxon>Bacilli</taxon>
        <taxon>Lactobacillales</taxon>
        <taxon>Lactobacillaceae</taxon>
        <taxon>Lapidilactobacillus</taxon>
    </lineage>
</organism>
<dbReference type="InterPro" id="IPR000150">
    <property type="entry name" value="Cof"/>
</dbReference>
<comment type="caution">
    <text evidence="1">The sequence shown here is derived from an EMBL/GenBank/DDBJ whole genome shotgun (WGS) entry which is preliminary data.</text>
</comment>
<dbReference type="PROSITE" id="PS01229">
    <property type="entry name" value="COF_2"/>
    <property type="match status" value="1"/>
</dbReference>
<proteinExistence type="predicted"/>
<reference evidence="2" key="1">
    <citation type="journal article" date="2019" name="Int. J. Syst. Evol. Microbiol.">
        <title>The Global Catalogue of Microorganisms (GCM) 10K type strain sequencing project: providing services to taxonomists for standard genome sequencing and annotation.</title>
        <authorList>
            <consortium name="The Broad Institute Genomics Platform"/>
            <consortium name="The Broad Institute Genome Sequencing Center for Infectious Disease"/>
            <person name="Wu L."/>
            <person name="Ma J."/>
        </authorList>
    </citation>
    <scope>NUCLEOTIDE SEQUENCE [LARGE SCALE GENOMIC DNA]</scope>
    <source>
        <strain evidence="2">CCM 8937</strain>
    </source>
</reference>
<dbReference type="PROSITE" id="PS01228">
    <property type="entry name" value="COF_1"/>
    <property type="match status" value="1"/>
</dbReference>
<evidence type="ECO:0000313" key="1">
    <source>
        <dbReference type="EMBL" id="MFD1411368.1"/>
    </source>
</evidence>
<dbReference type="NCBIfam" id="TIGR00099">
    <property type="entry name" value="Cof-subfamily"/>
    <property type="match status" value="1"/>
</dbReference>